<evidence type="ECO:0000313" key="2">
    <source>
        <dbReference type="EMBL" id="QNJ97947.1"/>
    </source>
</evidence>
<organism evidence="2 3">
    <name type="scientific">Constantimarinum furrinae</name>
    <dbReference type="NCBI Taxonomy" id="2562285"/>
    <lineage>
        <taxon>Bacteria</taxon>
        <taxon>Pseudomonadati</taxon>
        <taxon>Bacteroidota</taxon>
        <taxon>Flavobacteriia</taxon>
        <taxon>Flavobacteriales</taxon>
        <taxon>Flavobacteriaceae</taxon>
        <taxon>Altibacter/Constantimarinum group</taxon>
        <taxon>Constantimarinum</taxon>
    </lineage>
</organism>
<gene>
    <name evidence="2" type="ORF">ALE3EI_1385</name>
</gene>
<protein>
    <submittedName>
        <fullName evidence="2">Uncharacterized protein</fullName>
    </submittedName>
</protein>
<sequence>MKLISKITLCLSFILCPFLSQGQVGIGTDAPEGMLDMQFNNSTGFVFPKVALTSTILASPVVNPNGGAIVEGTVVFNTNTTTTGSNDVSPGIYAWNGSQWNPQFLRQDSELFEQTTLGVRTVTGDTSYNTGSSNWAEIPGLGTGTSFTPKYTGTYRIKGNFNFAAGRINLPVSGDIEMATMEGLFRFTFNGTPYLMYTHSYSIYNDGINGGTYYEQFKHDTSMVLYVNLTAGQTYNFKLEIDIFVADHFVDNGNSGDGRGYVGVGGLPCAIEFTFID</sequence>
<dbReference type="RefSeq" id="WP_186987573.1">
    <property type="nucleotide sequence ID" value="NZ_CP052909.1"/>
</dbReference>
<reference evidence="2 3" key="1">
    <citation type="submission" date="2020-04" db="EMBL/GenBank/DDBJ databases">
        <title>Genome sequence of Altibacter aquimarinus strain ALE3EI.</title>
        <authorList>
            <person name="Oh H.-M."/>
            <person name="Jang D."/>
        </authorList>
    </citation>
    <scope>NUCLEOTIDE SEQUENCE [LARGE SCALE GENOMIC DNA]</scope>
    <source>
        <strain evidence="2 3">ALE3EI</strain>
    </source>
</reference>
<keyword evidence="3" id="KW-1185">Reference proteome</keyword>
<feature type="signal peptide" evidence="1">
    <location>
        <begin position="1"/>
        <end position="22"/>
    </location>
</feature>
<dbReference type="AlphaFoldDB" id="A0A7G8PUD1"/>
<dbReference type="KEGG" id="alti:ALE3EI_1385"/>
<evidence type="ECO:0000256" key="1">
    <source>
        <dbReference type="SAM" id="SignalP"/>
    </source>
</evidence>
<accession>A0A7G8PUD1</accession>
<dbReference type="EMBL" id="CP052909">
    <property type="protein sequence ID" value="QNJ97947.1"/>
    <property type="molecule type" value="Genomic_DNA"/>
</dbReference>
<evidence type="ECO:0000313" key="3">
    <source>
        <dbReference type="Proteomes" id="UP000515514"/>
    </source>
</evidence>
<keyword evidence="1" id="KW-0732">Signal</keyword>
<feature type="chain" id="PRO_5029011743" evidence="1">
    <location>
        <begin position="23"/>
        <end position="277"/>
    </location>
</feature>
<name>A0A7G8PUD1_9FLAO</name>
<dbReference type="Proteomes" id="UP000515514">
    <property type="component" value="Chromosome"/>
</dbReference>
<proteinExistence type="predicted"/>